<organism evidence="1">
    <name type="scientific">Arundo donax</name>
    <name type="common">Giant reed</name>
    <name type="synonym">Donax arundinaceus</name>
    <dbReference type="NCBI Taxonomy" id="35708"/>
    <lineage>
        <taxon>Eukaryota</taxon>
        <taxon>Viridiplantae</taxon>
        <taxon>Streptophyta</taxon>
        <taxon>Embryophyta</taxon>
        <taxon>Tracheophyta</taxon>
        <taxon>Spermatophyta</taxon>
        <taxon>Magnoliopsida</taxon>
        <taxon>Liliopsida</taxon>
        <taxon>Poales</taxon>
        <taxon>Poaceae</taxon>
        <taxon>PACMAD clade</taxon>
        <taxon>Arundinoideae</taxon>
        <taxon>Arundineae</taxon>
        <taxon>Arundo</taxon>
    </lineage>
</organism>
<protein>
    <submittedName>
        <fullName evidence="1">Uncharacterized protein</fullName>
    </submittedName>
</protein>
<sequence length="18" mass="2100">MAVHQVHGRIQSLKMHRA</sequence>
<name>A0A0A9F7U8_ARUDO</name>
<dbReference type="EMBL" id="GBRH01189474">
    <property type="protein sequence ID" value="JAE08422.1"/>
    <property type="molecule type" value="Transcribed_RNA"/>
</dbReference>
<reference evidence="1" key="1">
    <citation type="submission" date="2014-09" db="EMBL/GenBank/DDBJ databases">
        <authorList>
            <person name="Magalhaes I.L.F."/>
            <person name="Oliveira U."/>
            <person name="Santos F.R."/>
            <person name="Vidigal T.H.D.A."/>
            <person name="Brescovit A.D."/>
            <person name="Santos A.J."/>
        </authorList>
    </citation>
    <scope>NUCLEOTIDE SEQUENCE</scope>
    <source>
        <tissue evidence="1">Shoot tissue taken approximately 20 cm above the soil surface</tissue>
    </source>
</reference>
<proteinExistence type="predicted"/>
<reference evidence="1" key="2">
    <citation type="journal article" date="2015" name="Data Brief">
        <title>Shoot transcriptome of the giant reed, Arundo donax.</title>
        <authorList>
            <person name="Barrero R.A."/>
            <person name="Guerrero F.D."/>
            <person name="Moolhuijzen P."/>
            <person name="Goolsby J.A."/>
            <person name="Tidwell J."/>
            <person name="Bellgard S.E."/>
            <person name="Bellgard M.I."/>
        </authorList>
    </citation>
    <scope>NUCLEOTIDE SEQUENCE</scope>
    <source>
        <tissue evidence="1">Shoot tissue taken approximately 20 cm above the soil surface</tissue>
    </source>
</reference>
<dbReference type="AlphaFoldDB" id="A0A0A9F7U8"/>
<accession>A0A0A9F7U8</accession>
<evidence type="ECO:0000313" key="1">
    <source>
        <dbReference type="EMBL" id="JAE08422.1"/>
    </source>
</evidence>